<reference evidence="1 2" key="1">
    <citation type="submission" date="2017-07" db="EMBL/GenBank/DDBJ databases">
        <title>Amycolatopsis antarcticus sp. nov., isolated from the surface of an Antarcticus brown macroalga.</title>
        <authorList>
            <person name="Wang J."/>
            <person name="Leiva S."/>
            <person name="Huang J."/>
            <person name="Huang Y."/>
        </authorList>
    </citation>
    <scope>NUCLEOTIDE SEQUENCE [LARGE SCALE GENOMIC DNA]</scope>
    <source>
        <strain evidence="1 2">AU-G6</strain>
    </source>
</reference>
<gene>
    <name evidence="1" type="ORF">CFN78_19350</name>
</gene>
<dbReference type="Proteomes" id="UP000242444">
    <property type="component" value="Unassembled WGS sequence"/>
</dbReference>
<dbReference type="AlphaFoldDB" id="A0A263CZY9"/>
<sequence length="93" mass="11320">MMRKEDVRYGILVRWDPWPGIGDRVDLYENHPGMITDPEWRDIEVWWAQRRGHRVSVGVYDYRWLTVIGPDEYERLRREVIRQDEARGYVGTE</sequence>
<comment type="caution">
    <text evidence="1">The sequence shown here is derived from an EMBL/GenBank/DDBJ whole genome shotgun (WGS) entry which is preliminary data.</text>
</comment>
<name>A0A263CZY9_9PSEU</name>
<dbReference type="EMBL" id="NKYE01000012">
    <property type="protein sequence ID" value="OZM71671.1"/>
    <property type="molecule type" value="Genomic_DNA"/>
</dbReference>
<proteinExistence type="predicted"/>
<protein>
    <submittedName>
        <fullName evidence="1">Uncharacterized protein</fullName>
    </submittedName>
</protein>
<organism evidence="1 2">
    <name type="scientific">Amycolatopsis antarctica</name>
    <dbReference type="NCBI Taxonomy" id="1854586"/>
    <lineage>
        <taxon>Bacteria</taxon>
        <taxon>Bacillati</taxon>
        <taxon>Actinomycetota</taxon>
        <taxon>Actinomycetes</taxon>
        <taxon>Pseudonocardiales</taxon>
        <taxon>Pseudonocardiaceae</taxon>
        <taxon>Amycolatopsis</taxon>
    </lineage>
</organism>
<keyword evidence="2" id="KW-1185">Reference proteome</keyword>
<evidence type="ECO:0000313" key="1">
    <source>
        <dbReference type="EMBL" id="OZM71671.1"/>
    </source>
</evidence>
<accession>A0A263CZY9</accession>
<evidence type="ECO:0000313" key="2">
    <source>
        <dbReference type="Proteomes" id="UP000242444"/>
    </source>
</evidence>
<dbReference type="InParanoid" id="A0A263CZY9"/>